<sequence>MLVLSLLPPDIPEPTTGWDKTNHMLAFGVLAALGVRSWPGRVWPVIVWLVAYGGLIEILQSLTSYRDASWPDLLADSLGIAIGLMLSYRAIRA</sequence>
<dbReference type="EMBL" id="CP033969">
    <property type="protein sequence ID" value="AZG15385.1"/>
    <property type="molecule type" value="Genomic_DNA"/>
</dbReference>
<reference evidence="3" key="1">
    <citation type="submission" date="2018-11" db="EMBL/GenBank/DDBJ databases">
        <title>FDA dAtabase for Regulatory Grade micrObial Sequences (FDA-ARGOS): Supporting development and validation of Infectious Disease Dx tests.</title>
        <authorList>
            <person name="Goldberg B."/>
            <person name="Campos J."/>
            <person name="Tallon L."/>
            <person name="Sadzewicz L."/>
            <person name="Zhao X."/>
            <person name="Vavikolanu K."/>
            <person name="Mehta A."/>
            <person name="Aluvathingal J."/>
            <person name="Nadendla S."/>
            <person name="Geyer C."/>
            <person name="Nandy P."/>
            <person name="Yan Y."/>
            <person name="Sichtig H."/>
        </authorList>
    </citation>
    <scope>NUCLEOTIDE SEQUENCE [LARGE SCALE GENOMIC DNA]</scope>
    <source>
        <strain evidence="3">FDAARGOS_614</strain>
    </source>
</reference>
<evidence type="ECO:0000313" key="2">
    <source>
        <dbReference type="EMBL" id="AZG15385.1"/>
    </source>
</evidence>
<dbReference type="PANTHER" id="PTHR28008">
    <property type="entry name" value="DOMAIN PROTEIN, PUTATIVE (AFU_ORTHOLOGUE AFUA_3G10980)-RELATED"/>
    <property type="match status" value="1"/>
</dbReference>
<evidence type="ECO:0000259" key="1">
    <source>
        <dbReference type="Pfam" id="PF04892"/>
    </source>
</evidence>
<protein>
    <submittedName>
        <fullName evidence="2">VanZ family protein</fullName>
    </submittedName>
</protein>
<proteinExistence type="predicted"/>
<dbReference type="Proteomes" id="UP000270411">
    <property type="component" value="Chromosome 1"/>
</dbReference>
<dbReference type="PANTHER" id="PTHR28008:SF1">
    <property type="entry name" value="DOMAIN PROTEIN, PUTATIVE (AFU_ORTHOLOGUE AFUA_3G10980)-RELATED"/>
    <property type="match status" value="1"/>
</dbReference>
<dbReference type="InterPro" id="IPR006976">
    <property type="entry name" value="VanZ-like"/>
</dbReference>
<dbReference type="AlphaFoldDB" id="A0A3G8H542"/>
<organism evidence="2 3">
    <name type="scientific">Cupriavidus pauculus</name>
    <dbReference type="NCBI Taxonomy" id="82633"/>
    <lineage>
        <taxon>Bacteria</taxon>
        <taxon>Pseudomonadati</taxon>
        <taxon>Pseudomonadota</taxon>
        <taxon>Betaproteobacteria</taxon>
        <taxon>Burkholderiales</taxon>
        <taxon>Burkholderiaceae</taxon>
        <taxon>Cupriavidus</taxon>
    </lineage>
</organism>
<name>A0A3G8H542_9BURK</name>
<accession>A0A3G8H542</accession>
<dbReference type="OrthoDB" id="5568182at2"/>
<feature type="domain" description="VanZ-like" evidence="1">
    <location>
        <begin position="19"/>
        <end position="88"/>
    </location>
</feature>
<evidence type="ECO:0000313" key="3">
    <source>
        <dbReference type="Proteomes" id="UP000270411"/>
    </source>
</evidence>
<dbReference type="KEGG" id="cpau:EHF44_14970"/>
<gene>
    <name evidence="2" type="ORF">EHF44_14970</name>
</gene>
<dbReference type="NCBIfam" id="NF037970">
    <property type="entry name" value="vanZ_1"/>
    <property type="match status" value="1"/>
</dbReference>
<dbReference type="Pfam" id="PF04892">
    <property type="entry name" value="VanZ"/>
    <property type="match status" value="1"/>
</dbReference>